<sequence length="647" mass="73364">MKFLNKRFVSTKLILIVCIIVLTVSTIISLTPDIKTNGKFTSQSFPTANYNLFDIGVVEINNDGVLDIFTSAHNSPQSLLISDSSGSYTNELTKRGLDQDKEFPGLEESNKEPTIDQQGVYIYRQAHEGMNTLNIRSSEVSISGEIKLYSTITIKKSDLAKVKIEEKKFSSGAIQTMVQFTLDKNGFLSFESYHTSLSHSFILDKKFPLSQIFVGSNPVSPNSHDFILNWRDRHGMAWADYNGDQQIDVFIARGGLQGKMQELLDLEVFRDELLVRTGSKFEDKIENSNILKKGCAAYHAAWIDFNNDDQLDLYITCPRGLPNQLYQQDTNGDFIDVAPQLGLDIKENSFHTPFVWLDADNDGDMDLLIEQNKSLWLYRNSSDEFQPQMITSNIPSVRKFAIADYDLDGDTDVFALSKVKNSLLVNDKGKYVAHNPKKLGLPMLGHTANWVDYDNDGLPDLHIIPDGLYHQDSDHTFTKTGLLEYRYPSSLADARSAWFDINNDGYRDVLIAVQYHQPFWKRTFQSIWQSNIPEWKLENKEWNVTKYETAQTKNHWLQIDLVGKPGNTQAIGGKVVIVTSDGQQMQSVGSAEGSHYSQGHYRLYFGLGKQKKIDSLQVIWPNGQMQEIKNVSADQRLTIKQENNGKI</sequence>
<proteinExistence type="predicted"/>
<dbReference type="HOGENOM" id="CLU_403772_0_0_3"/>
<dbReference type="InterPro" id="IPR027039">
    <property type="entry name" value="Crtac1"/>
</dbReference>
<dbReference type="InterPro" id="IPR011519">
    <property type="entry name" value="UnbV_ASPIC"/>
</dbReference>
<dbReference type="EMBL" id="CP000806">
    <property type="protein sequence ID" value="ACB53899.1"/>
    <property type="molecule type" value="Genomic_DNA"/>
</dbReference>
<dbReference type="eggNOG" id="COG3291">
    <property type="taxonomic scope" value="Bacteria"/>
</dbReference>
<dbReference type="InterPro" id="IPR013517">
    <property type="entry name" value="FG-GAP"/>
</dbReference>
<feature type="domain" description="ASPIC/UnbV" evidence="2">
    <location>
        <begin position="570"/>
        <end position="638"/>
    </location>
</feature>
<dbReference type="Pfam" id="PF13517">
    <property type="entry name" value="FG-GAP_3"/>
    <property type="match status" value="2"/>
</dbReference>
<dbReference type="RefSeq" id="WP_009543395.1">
    <property type="nucleotide sequence ID" value="NC_010546.1"/>
</dbReference>
<keyword evidence="4" id="KW-1185">Reference proteome</keyword>
<dbReference type="KEGG" id="cyt:cce_4551"/>
<reference evidence="3 4" key="1">
    <citation type="journal article" date="2008" name="Proc. Natl. Acad. Sci. U.S.A.">
        <title>The genome of Cyanothece 51142, a unicellular diazotrophic cyanobacterium important in the marine nitrogen cycle.</title>
        <authorList>
            <person name="Welsh E.A."/>
            <person name="Liberton M."/>
            <person name="Stoeckel J."/>
            <person name="Loh T."/>
            <person name="Elvitigala T."/>
            <person name="Wang C."/>
            <person name="Wollam A."/>
            <person name="Fulton R.S."/>
            <person name="Clifton S.W."/>
            <person name="Jacobs J.M."/>
            <person name="Aurora R."/>
            <person name="Ghosh B.K."/>
            <person name="Sherman L.A."/>
            <person name="Smith R.D."/>
            <person name="Wilson R.K."/>
            <person name="Pakrasi H.B."/>
        </authorList>
    </citation>
    <scope>NUCLEOTIDE SEQUENCE [LARGE SCALE GENOMIC DNA]</scope>
    <source>
        <strain evidence="4">ATCC 51142 / BH68</strain>
    </source>
</reference>
<accession>B1WVA9</accession>
<keyword evidence="1" id="KW-0732">Signal</keyword>
<dbReference type="Gene3D" id="2.130.10.130">
    <property type="entry name" value="Integrin alpha, N-terminal"/>
    <property type="match status" value="1"/>
</dbReference>
<gene>
    <name evidence="3" type="ordered locus">cce_4551</name>
</gene>
<dbReference type="AlphaFoldDB" id="B1WVA9"/>
<dbReference type="PANTHER" id="PTHR16026:SF0">
    <property type="entry name" value="CARTILAGE ACIDIC PROTEIN 1"/>
    <property type="match status" value="1"/>
</dbReference>
<dbReference type="InterPro" id="IPR028994">
    <property type="entry name" value="Integrin_alpha_N"/>
</dbReference>
<name>B1WVA9_CROS5</name>
<dbReference type="Proteomes" id="UP000001203">
    <property type="component" value="Chromosome circular"/>
</dbReference>
<evidence type="ECO:0000313" key="3">
    <source>
        <dbReference type="EMBL" id="ACB53899.1"/>
    </source>
</evidence>
<evidence type="ECO:0000313" key="4">
    <source>
        <dbReference type="Proteomes" id="UP000001203"/>
    </source>
</evidence>
<dbReference type="PANTHER" id="PTHR16026">
    <property type="entry name" value="CARTILAGE ACIDIC PROTEIN 1"/>
    <property type="match status" value="1"/>
</dbReference>
<protein>
    <recommendedName>
        <fullName evidence="2">ASPIC/UnbV domain-containing protein</fullName>
    </recommendedName>
</protein>
<dbReference type="OrthoDB" id="9816120at2"/>
<evidence type="ECO:0000256" key="1">
    <source>
        <dbReference type="ARBA" id="ARBA00022729"/>
    </source>
</evidence>
<dbReference type="STRING" id="43989.cce_4551"/>
<organism evidence="3 4">
    <name type="scientific">Crocosphaera subtropica (strain ATCC 51142 / BH68)</name>
    <name type="common">Cyanothece sp. (strain ATCC 51142)</name>
    <dbReference type="NCBI Taxonomy" id="43989"/>
    <lineage>
        <taxon>Bacteria</taxon>
        <taxon>Bacillati</taxon>
        <taxon>Cyanobacteriota</taxon>
        <taxon>Cyanophyceae</taxon>
        <taxon>Oscillatoriophycideae</taxon>
        <taxon>Chroococcales</taxon>
        <taxon>Aphanothecaceae</taxon>
        <taxon>Crocosphaera</taxon>
        <taxon>Crocosphaera subtropica</taxon>
    </lineage>
</organism>
<evidence type="ECO:0000259" key="2">
    <source>
        <dbReference type="Pfam" id="PF07593"/>
    </source>
</evidence>
<dbReference type="Pfam" id="PF07593">
    <property type="entry name" value="UnbV_ASPIC"/>
    <property type="match status" value="1"/>
</dbReference>
<dbReference type="SUPFAM" id="SSF69318">
    <property type="entry name" value="Integrin alpha N-terminal domain"/>
    <property type="match status" value="2"/>
</dbReference>